<keyword evidence="1" id="KW-0802">TPR repeat</keyword>
<dbReference type="SUPFAM" id="SSF48452">
    <property type="entry name" value="TPR-like"/>
    <property type="match status" value="1"/>
</dbReference>
<dbReference type="Proteomes" id="UP001317742">
    <property type="component" value="Chromosome"/>
</dbReference>
<dbReference type="Pfam" id="PF14559">
    <property type="entry name" value="TPR_19"/>
    <property type="match status" value="1"/>
</dbReference>
<evidence type="ECO:0000256" key="1">
    <source>
        <dbReference type="PROSITE-ProRule" id="PRU00339"/>
    </source>
</evidence>
<dbReference type="SMART" id="SM00028">
    <property type="entry name" value="TPR"/>
    <property type="match status" value="2"/>
</dbReference>
<accession>A0ABM8B569</accession>
<feature type="chain" id="PRO_5046103396" description="Tetratricopeptide repeat protein" evidence="2">
    <location>
        <begin position="25"/>
        <end position="163"/>
    </location>
</feature>
<reference evidence="3 4" key="1">
    <citation type="submission" date="2022-08" db="EMBL/GenBank/DDBJ databases">
        <title>Genome Sequence of the sulphate-reducing bacterium, Pseudodesulfovibrio sp. SYK.</title>
        <authorList>
            <person name="Kondo R."/>
            <person name="Kataoka T."/>
        </authorList>
    </citation>
    <scope>NUCLEOTIDE SEQUENCE [LARGE SCALE GENOMIC DNA]</scope>
    <source>
        <strain evidence="3 4">SYK</strain>
    </source>
</reference>
<feature type="repeat" description="TPR" evidence="1">
    <location>
        <begin position="52"/>
        <end position="85"/>
    </location>
</feature>
<evidence type="ECO:0008006" key="5">
    <source>
        <dbReference type="Google" id="ProtNLM"/>
    </source>
</evidence>
<evidence type="ECO:0000313" key="4">
    <source>
        <dbReference type="Proteomes" id="UP001317742"/>
    </source>
</evidence>
<protein>
    <recommendedName>
        <fullName evidence="5">Tetratricopeptide repeat protein</fullName>
    </recommendedName>
</protein>
<evidence type="ECO:0000256" key="2">
    <source>
        <dbReference type="SAM" id="SignalP"/>
    </source>
</evidence>
<evidence type="ECO:0000313" key="3">
    <source>
        <dbReference type="EMBL" id="BDQ38986.1"/>
    </source>
</evidence>
<feature type="signal peptide" evidence="2">
    <location>
        <begin position="1"/>
        <end position="24"/>
    </location>
</feature>
<proteinExistence type="predicted"/>
<dbReference type="InterPro" id="IPR011990">
    <property type="entry name" value="TPR-like_helical_dom_sf"/>
</dbReference>
<feature type="repeat" description="TPR" evidence="1">
    <location>
        <begin position="18"/>
        <end position="51"/>
    </location>
</feature>
<organism evidence="3 4">
    <name type="scientific">Pseudodesulfovibrio nedwellii</name>
    <dbReference type="NCBI Taxonomy" id="2973072"/>
    <lineage>
        <taxon>Bacteria</taxon>
        <taxon>Pseudomonadati</taxon>
        <taxon>Thermodesulfobacteriota</taxon>
        <taxon>Desulfovibrionia</taxon>
        <taxon>Desulfovibrionales</taxon>
        <taxon>Desulfovibrionaceae</taxon>
    </lineage>
</organism>
<dbReference type="PROSITE" id="PS51257">
    <property type="entry name" value="PROKAR_LIPOPROTEIN"/>
    <property type="match status" value="1"/>
</dbReference>
<name>A0ABM8B569_9BACT</name>
<sequence>MNRLFLLMTIAFTIMACAPSPKHAGNMSMTVKNYQDAATYYKDALKQNPDSVILLTNLGRAYYNLADYDKAQTNFTAATQVEPGYPHAVFYLGLTTLAQGDRTAGFGILTNFRYPGKPEVTRSVTSMAHQLSGNTDATTEYLIDKMAQAWTEGMAMDKQADFK</sequence>
<dbReference type="RefSeq" id="WP_281761469.1">
    <property type="nucleotide sequence ID" value="NZ_AP026709.1"/>
</dbReference>
<dbReference type="Gene3D" id="1.25.40.10">
    <property type="entry name" value="Tetratricopeptide repeat domain"/>
    <property type="match status" value="1"/>
</dbReference>
<dbReference type="InterPro" id="IPR019734">
    <property type="entry name" value="TPR_rpt"/>
</dbReference>
<keyword evidence="4" id="KW-1185">Reference proteome</keyword>
<keyword evidence="2" id="KW-0732">Signal</keyword>
<dbReference type="PROSITE" id="PS50005">
    <property type="entry name" value="TPR"/>
    <property type="match status" value="2"/>
</dbReference>
<dbReference type="EMBL" id="AP026709">
    <property type="protein sequence ID" value="BDQ38986.1"/>
    <property type="molecule type" value="Genomic_DNA"/>
</dbReference>
<gene>
    <name evidence="3" type="ORF">SYK_33460</name>
</gene>